<feature type="compositionally biased region" description="Polar residues" evidence="7">
    <location>
        <begin position="283"/>
        <end position="308"/>
    </location>
</feature>
<dbReference type="Proteomes" id="UP000311919">
    <property type="component" value="Unassembled WGS sequence"/>
</dbReference>
<dbReference type="OrthoDB" id="6159439at2759"/>
<dbReference type="FunFam" id="1.10.10.60:FF:000679">
    <property type="entry name" value="Homeobox protein aristaless"/>
    <property type="match status" value="1"/>
</dbReference>
<dbReference type="GO" id="GO:0000981">
    <property type="term" value="F:DNA-binding transcription factor activity, RNA polymerase II-specific"/>
    <property type="evidence" value="ECO:0007669"/>
    <property type="project" value="InterPro"/>
</dbReference>
<dbReference type="GO" id="GO:0000977">
    <property type="term" value="F:RNA polymerase II transcription regulatory region sequence-specific DNA binding"/>
    <property type="evidence" value="ECO:0007669"/>
    <property type="project" value="TreeGrafter"/>
</dbReference>
<dbReference type="InterPro" id="IPR009057">
    <property type="entry name" value="Homeodomain-like_sf"/>
</dbReference>
<dbReference type="InterPro" id="IPR050649">
    <property type="entry name" value="Paired_Homeobox_TFs"/>
</dbReference>
<dbReference type="PANTHER" id="PTHR24329">
    <property type="entry name" value="HOMEOBOX PROTEIN ARISTALESS"/>
    <property type="match status" value="1"/>
</dbReference>
<gene>
    <name evidence="9" type="ORF">EWB00_006956</name>
</gene>
<evidence type="ECO:0000313" key="9">
    <source>
        <dbReference type="EMBL" id="TNN08517.1"/>
    </source>
</evidence>
<evidence type="ECO:0000256" key="4">
    <source>
        <dbReference type="ARBA" id="ARBA00023242"/>
    </source>
</evidence>
<dbReference type="CDD" id="cd00086">
    <property type="entry name" value="homeodomain"/>
    <property type="match status" value="1"/>
</dbReference>
<dbReference type="STRING" id="6182.A0A4Z2CW81"/>
<accession>A0A4Z2CW81</accession>
<dbReference type="PROSITE" id="PS50071">
    <property type="entry name" value="HOMEOBOX_2"/>
    <property type="match status" value="1"/>
</dbReference>
<evidence type="ECO:0000256" key="3">
    <source>
        <dbReference type="ARBA" id="ARBA00023155"/>
    </source>
</evidence>
<keyword evidence="4 5" id="KW-0539">Nucleus</keyword>
<reference evidence="9 10" key="1">
    <citation type="submission" date="2019-03" db="EMBL/GenBank/DDBJ databases">
        <title>An improved genome assembly of the fluke Schistosoma japonicum.</title>
        <authorList>
            <person name="Hu W."/>
            <person name="Luo F."/>
            <person name="Yin M."/>
            <person name="Mo X."/>
            <person name="Sun C."/>
            <person name="Wu Q."/>
            <person name="Zhu B."/>
            <person name="Xiang M."/>
            <person name="Wang J."/>
            <person name="Wang Y."/>
            <person name="Zhang T."/>
            <person name="Xu B."/>
            <person name="Zheng H."/>
            <person name="Feng Z."/>
        </authorList>
    </citation>
    <scope>NUCLEOTIDE SEQUENCE [LARGE SCALE GENOMIC DNA]</scope>
    <source>
        <strain evidence="9">HuSjv2</strain>
        <tissue evidence="9">Worms</tissue>
    </source>
</reference>
<feature type="DNA-binding region" description="Homeobox" evidence="5">
    <location>
        <begin position="313"/>
        <end position="372"/>
    </location>
</feature>
<evidence type="ECO:0000259" key="8">
    <source>
        <dbReference type="PROSITE" id="PS50071"/>
    </source>
</evidence>
<evidence type="ECO:0000256" key="7">
    <source>
        <dbReference type="SAM" id="MobiDB-lite"/>
    </source>
</evidence>
<feature type="region of interest" description="Disordered" evidence="7">
    <location>
        <begin position="598"/>
        <end position="645"/>
    </location>
</feature>
<evidence type="ECO:0000256" key="1">
    <source>
        <dbReference type="ARBA" id="ARBA00004123"/>
    </source>
</evidence>
<dbReference type="Pfam" id="PF00046">
    <property type="entry name" value="Homeodomain"/>
    <property type="match status" value="1"/>
</dbReference>
<feature type="domain" description="Homeobox" evidence="8">
    <location>
        <begin position="311"/>
        <end position="371"/>
    </location>
</feature>
<feature type="region of interest" description="Disordered" evidence="7">
    <location>
        <begin position="264"/>
        <end position="312"/>
    </location>
</feature>
<feature type="compositionally biased region" description="Basic and acidic residues" evidence="7">
    <location>
        <begin position="264"/>
        <end position="278"/>
    </location>
</feature>
<dbReference type="PANTHER" id="PTHR24329:SF543">
    <property type="entry name" value="FI01017P-RELATED"/>
    <property type="match status" value="1"/>
</dbReference>
<keyword evidence="2 5" id="KW-0238">DNA-binding</keyword>
<organism evidence="9 10">
    <name type="scientific">Schistosoma japonicum</name>
    <name type="common">Blood fluke</name>
    <dbReference type="NCBI Taxonomy" id="6182"/>
    <lineage>
        <taxon>Eukaryota</taxon>
        <taxon>Metazoa</taxon>
        <taxon>Spiralia</taxon>
        <taxon>Lophotrochozoa</taxon>
        <taxon>Platyhelminthes</taxon>
        <taxon>Trematoda</taxon>
        <taxon>Digenea</taxon>
        <taxon>Strigeidida</taxon>
        <taxon>Schistosomatoidea</taxon>
        <taxon>Schistosomatidae</taxon>
        <taxon>Schistosoma</taxon>
    </lineage>
</organism>
<keyword evidence="3 5" id="KW-0371">Homeobox</keyword>
<dbReference type="SUPFAM" id="SSF46689">
    <property type="entry name" value="Homeodomain-like"/>
    <property type="match status" value="1"/>
</dbReference>
<dbReference type="SMART" id="SM00389">
    <property type="entry name" value="HOX"/>
    <property type="match status" value="1"/>
</dbReference>
<dbReference type="EMBL" id="SKCS01000407">
    <property type="protein sequence ID" value="TNN08517.1"/>
    <property type="molecule type" value="Genomic_DNA"/>
</dbReference>
<dbReference type="GO" id="GO:0005634">
    <property type="term" value="C:nucleus"/>
    <property type="evidence" value="ECO:0007669"/>
    <property type="project" value="UniProtKB-SubCell"/>
</dbReference>
<evidence type="ECO:0000256" key="5">
    <source>
        <dbReference type="PROSITE-ProRule" id="PRU00108"/>
    </source>
</evidence>
<proteinExistence type="predicted"/>
<dbReference type="PROSITE" id="PS00027">
    <property type="entry name" value="HOMEOBOX_1"/>
    <property type="match status" value="1"/>
</dbReference>
<comment type="caution">
    <text evidence="9">The sequence shown here is derived from an EMBL/GenBank/DDBJ whole genome shotgun (WGS) entry which is preliminary data.</text>
</comment>
<sequence>MQRASPLTWTSFDTSVYNPINQEQQRLLNSIKSLYNHNTSSEEDTSFQPVNSTIQTINNNNNQNSSPTNQHFIHKNIPDILNSINNNNIEKHTQSSLISSSSILSLSSQTSTPLATASTTAVIETLPTTSISMNPHSATAAAAVAAAAAWYPLSMAMDEMAQNLISTKSELIDRNMFSSLFLPTMNKSNRLLPNHLNNLLLPNLINSDDYYANMTNTTDINTNTTDITTNTMTTITKNNINSNEDNQLNHMNSPLNGHNTLHINDDDNNLHHQSDHSIHGKLSPSSGQMNGIDSSGSPPIVHSPTTAENKCKKARHRTTFSVQQLSILETAFDNCPYPDAVTREDIASKLSLSESRVQVWFQNRRAKWRKQEGSQLLTNGTNSNNTCSVSNTTNTANPTTNINSIITSTISVASSSSSTSSSSNLLTVENDEDDLRLNTNLLETPYLTTGRKRVSGSSVQYYHQQKNNNYNSNNHFKQNNSSSCQNDDIDLIRNSISPSHFNLPFITNNTMNDQIGNYHQNLSNFSFLHENTKCLPTISSHLNEFENGSNPKMMLNTSTSDESELMHLYLFNDKSIKNISNNMIKSSVYNNHNHLLGRKSTPTTCKQRKHNNDINNEYENNPHNDNDVEVNDAEVNDGEDDETDIRTKGVNHSKARNLPFSVLSLTANKNSVTTINDSNSFNDQLVKFNSSKICQNFMKTIKSFDDNHKHNINHENSNYTPSLCLNALNEINTQSMGKLNSSHDITKLLSNFTDFNVLMNTLLKYRLSLLNSKGSDSMLNNENTLVDNTTQSANITTNSNNSSSSSTDLDNIMQNTILDNLINCTQFPLNLQYLNGTHTNQSKLDRKLEPDVNKQINSNNVDTLFSINEGHLENQYPDIQKLIFNEICSSQTSSTITSPITTKTNNLLWEYFLNRLQDSNNSILPKS</sequence>
<feature type="non-terminal residue" evidence="9">
    <location>
        <position position="927"/>
    </location>
</feature>
<feature type="compositionally biased region" description="Acidic residues" evidence="7">
    <location>
        <begin position="627"/>
        <end position="643"/>
    </location>
</feature>
<evidence type="ECO:0000256" key="6">
    <source>
        <dbReference type="RuleBase" id="RU000682"/>
    </source>
</evidence>
<dbReference type="Gene3D" id="1.10.10.60">
    <property type="entry name" value="Homeodomain-like"/>
    <property type="match status" value="1"/>
</dbReference>
<name>A0A4Z2CW81_SCHJA</name>
<evidence type="ECO:0000256" key="2">
    <source>
        <dbReference type="ARBA" id="ARBA00023125"/>
    </source>
</evidence>
<dbReference type="InterPro" id="IPR017970">
    <property type="entry name" value="Homeobox_CS"/>
</dbReference>
<keyword evidence="10" id="KW-1185">Reference proteome</keyword>
<protein>
    <submittedName>
        <fullName evidence="9">Retinal homeobox protein</fullName>
    </submittedName>
</protein>
<comment type="subcellular location">
    <subcellularLocation>
        <location evidence="1 5 6">Nucleus</location>
    </subcellularLocation>
</comment>
<dbReference type="InterPro" id="IPR001356">
    <property type="entry name" value="HD"/>
</dbReference>
<evidence type="ECO:0000313" key="10">
    <source>
        <dbReference type="Proteomes" id="UP000311919"/>
    </source>
</evidence>
<dbReference type="AlphaFoldDB" id="A0A4Z2CW81"/>